<reference evidence="1" key="2">
    <citation type="submission" date="2011-02" db="EMBL/GenBank/DDBJ databases">
        <authorList>
            <person name="MacLean D."/>
        </authorList>
    </citation>
    <scope>NUCLEOTIDE SEQUENCE</scope>
</reference>
<organism evidence="1">
    <name type="scientific">Albugo laibachii Nc14</name>
    <dbReference type="NCBI Taxonomy" id="890382"/>
    <lineage>
        <taxon>Eukaryota</taxon>
        <taxon>Sar</taxon>
        <taxon>Stramenopiles</taxon>
        <taxon>Oomycota</taxon>
        <taxon>Peronosporomycetes</taxon>
        <taxon>Albuginales</taxon>
        <taxon>Albuginaceae</taxon>
        <taxon>Albugo</taxon>
    </lineage>
</organism>
<dbReference type="EMBL" id="FR824186">
    <property type="protein sequence ID" value="CCA22023.1"/>
    <property type="molecule type" value="Genomic_DNA"/>
</dbReference>
<sequence length="58" mass="6424">MSTHTNDKSKHTLSVHFLHHMRRSESVPYDGVAFSVLATVSPIASMDSTSKSAEKDYT</sequence>
<dbReference type="HOGENOM" id="CLU_2983061_0_0_1"/>
<reference evidence="1" key="1">
    <citation type="journal article" date="2011" name="PLoS Biol.">
        <title>Gene gain and loss during evolution of obligate parasitism in the white rust pathogen of Arabidopsis thaliana.</title>
        <authorList>
            <person name="Kemen E."/>
            <person name="Gardiner A."/>
            <person name="Schultz-Larsen T."/>
            <person name="Kemen A.C."/>
            <person name="Balmuth A.L."/>
            <person name="Robert-Seilaniantz A."/>
            <person name="Bailey K."/>
            <person name="Holub E."/>
            <person name="Studholme D.J."/>
            <person name="Maclean D."/>
            <person name="Jones J.D."/>
        </authorList>
    </citation>
    <scope>NUCLEOTIDE SEQUENCE</scope>
</reference>
<gene>
    <name evidence="1" type="primary">AlNc14C141G7250</name>
    <name evidence="1" type="ORF">ALNC14_081660</name>
</gene>
<evidence type="ECO:0000313" key="1">
    <source>
        <dbReference type="EMBL" id="CCA22023.1"/>
    </source>
</evidence>
<dbReference type="AlphaFoldDB" id="F0WL62"/>
<name>F0WL62_9STRA</name>
<accession>F0WL62</accession>
<protein>
    <submittedName>
        <fullName evidence="1">AlNc14C141G7250 protein</fullName>
    </submittedName>
</protein>
<proteinExistence type="predicted"/>